<dbReference type="PRINTS" id="PR00861">
    <property type="entry name" value="ALYTICPTASE"/>
</dbReference>
<evidence type="ECO:0000256" key="1">
    <source>
        <dbReference type="ARBA" id="ARBA00007664"/>
    </source>
</evidence>
<feature type="active site" description="Charge relay system" evidence="8">
    <location>
        <position position="275"/>
    </location>
</feature>
<dbReference type="InterPro" id="IPR035070">
    <property type="entry name" value="Streptogrisin_prodomain"/>
</dbReference>
<dbReference type="Proteomes" id="UP000662857">
    <property type="component" value="Chromosome"/>
</dbReference>
<dbReference type="EMBL" id="CP070499">
    <property type="protein sequence ID" value="QSB15217.1"/>
    <property type="molecule type" value="Genomic_DNA"/>
</dbReference>
<dbReference type="InterPro" id="IPR009003">
    <property type="entry name" value="Peptidase_S1_PA"/>
</dbReference>
<feature type="disulfide bond" evidence="9">
    <location>
        <begin position="350"/>
        <end position="381"/>
    </location>
</feature>
<dbReference type="GO" id="GO:0005576">
    <property type="term" value="C:extracellular region"/>
    <property type="evidence" value="ECO:0007669"/>
    <property type="project" value="InterPro"/>
</dbReference>
<keyword evidence="5" id="KW-0720">Serine protease</keyword>
<gene>
    <name evidence="12" type="ORF">JQS43_02290</name>
</gene>
<keyword evidence="2" id="KW-0645">Protease</keyword>
<keyword evidence="6" id="KW-0865">Zymogen</keyword>
<dbReference type="InterPro" id="IPR004236">
    <property type="entry name" value="Pept_S1_alpha_lytic"/>
</dbReference>
<evidence type="ECO:0000259" key="11">
    <source>
        <dbReference type="Pfam" id="PF02983"/>
    </source>
</evidence>
<sequence>MARHRTTTTTLFRAAMVTVAATALAVTSGAAANAQQVTGGTAPAGNQVAPNQDRSAEVGEATLLAALQRDLDLTEAQAQRLMATQDTVVATDAELQEELGEAYVESRFDAASGTLTVAVTDAAAAETVTVAGAEAEVVGDRLAELTGITDELDALAESDPAAVAGIVSWSVDLAADQVVVTVLADQAAETAAVTGQFGSAVQVETTEAAPSLTQDLPYLDGGLAYNTAAGGCSTGFNLSQGYVLTAGHCHTVGLTASAFGQTIGPVAHRNFPGADYAAIRVTNSYWIQGPWVWLYPGFFTIVGNASPTSGTAVCSSGRTTGLTCGTVTGTGESVNFGGTVVNNLIRHSACVRQGDSGGPTFTTNGFAVGTNTGAQLIGGNCTNPPVSWSYPTTTSLAAYQSLYGASLLTG</sequence>
<evidence type="ECO:0000256" key="3">
    <source>
        <dbReference type="ARBA" id="ARBA00022729"/>
    </source>
</evidence>
<keyword evidence="7 9" id="KW-1015">Disulfide bond</keyword>
<feature type="domain" description="Peptidase S1A alpha-lytic prodomain" evidence="11">
    <location>
        <begin position="142"/>
        <end position="193"/>
    </location>
</feature>
<evidence type="ECO:0000256" key="9">
    <source>
        <dbReference type="PIRSR" id="PIRSR001134-2"/>
    </source>
</evidence>
<evidence type="ECO:0000256" key="8">
    <source>
        <dbReference type="PIRSR" id="PIRSR001134-1"/>
    </source>
</evidence>
<proteinExistence type="inferred from homology"/>
<dbReference type="InterPro" id="IPR001316">
    <property type="entry name" value="Pept_S1A_streptogrisin"/>
</dbReference>
<accession>A0A895YBR8</accession>
<dbReference type="InterPro" id="IPR018114">
    <property type="entry name" value="TRYPSIN_HIS"/>
</dbReference>
<keyword evidence="3 10" id="KW-0732">Signal</keyword>
<feature type="active site" description="Charge relay system" evidence="8">
    <location>
        <position position="248"/>
    </location>
</feature>
<dbReference type="Gene3D" id="3.30.300.50">
    <property type="match status" value="2"/>
</dbReference>
<evidence type="ECO:0000313" key="13">
    <source>
        <dbReference type="Proteomes" id="UP000662857"/>
    </source>
</evidence>
<dbReference type="SUPFAM" id="SSF50494">
    <property type="entry name" value="Trypsin-like serine proteases"/>
    <property type="match status" value="1"/>
</dbReference>
<dbReference type="GO" id="GO:0004252">
    <property type="term" value="F:serine-type endopeptidase activity"/>
    <property type="evidence" value="ECO:0007669"/>
    <property type="project" value="InterPro"/>
</dbReference>
<feature type="active site" description="Charge relay system" evidence="8">
    <location>
        <position position="356"/>
    </location>
</feature>
<keyword evidence="13" id="KW-1185">Reference proteome</keyword>
<reference evidence="12" key="1">
    <citation type="submission" date="2021-02" db="EMBL/GenBank/DDBJ databases">
        <title>Natrosporangium hydrolyticum gen. nov., sp. nov, a haloalkaliphilic actinobacterium from a soda solonchak soil.</title>
        <authorList>
            <person name="Sorokin D.Y."/>
            <person name="Khijniak T.V."/>
            <person name="Zakharycheva A.P."/>
            <person name="Boueva O.V."/>
            <person name="Ariskina E.V."/>
            <person name="Hahnke R.L."/>
            <person name="Bunk B."/>
            <person name="Sproer C."/>
            <person name="Schumann P."/>
            <person name="Evtushenko L.I."/>
            <person name="Kublanov I.V."/>
        </authorList>
    </citation>
    <scope>NUCLEOTIDE SEQUENCE</scope>
    <source>
        <strain evidence="12">DSM 106523</strain>
    </source>
</reference>
<name>A0A895YBR8_9ACTN</name>
<evidence type="ECO:0000256" key="4">
    <source>
        <dbReference type="ARBA" id="ARBA00022801"/>
    </source>
</evidence>
<dbReference type="CDD" id="cd21112">
    <property type="entry name" value="alphaLP-like"/>
    <property type="match status" value="1"/>
</dbReference>
<comment type="similarity">
    <text evidence="1">Belongs to the peptidase S1 family.</text>
</comment>
<evidence type="ECO:0000256" key="7">
    <source>
        <dbReference type="ARBA" id="ARBA00023157"/>
    </source>
</evidence>
<organism evidence="12 13">
    <name type="scientific">Natronosporangium hydrolyticum</name>
    <dbReference type="NCBI Taxonomy" id="2811111"/>
    <lineage>
        <taxon>Bacteria</taxon>
        <taxon>Bacillati</taxon>
        <taxon>Actinomycetota</taxon>
        <taxon>Actinomycetes</taxon>
        <taxon>Micromonosporales</taxon>
        <taxon>Micromonosporaceae</taxon>
        <taxon>Natronosporangium</taxon>
    </lineage>
</organism>
<evidence type="ECO:0000313" key="12">
    <source>
        <dbReference type="EMBL" id="QSB15217.1"/>
    </source>
</evidence>
<dbReference type="PROSITE" id="PS00134">
    <property type="entry name" value="TRYPSIN_HIS"/>
    <property type="match status" value="1"/>
</dbReference>
<evidence type="ECO:0000256" key="5">
    <source>
        <dbReference type="ARBA" id="ARBA00022825"/>
    </source>
</evidence>
<dbReference type="PIRSF" id="PIRSF001134">
    <property type="entry name" value="Streptogrisin"/>
    <property type="match status" value="1"/>
</dbReference>
<feature type="signal peptide" evidence="10">
    <location>
        <begin position="1"/>
        <end position="25"/>
    </location>
</feature>
<dbReference type="Gene3D" id="2.40.10.10">
    <property type="entry name" value="Trypsin-like serine proteases"/>
    <property type="match status" value="2"/>
</dbReference>
<evidence type="ECO:0000256" key="10">
    <source>
        <dbReference type="SAM" id="SignalP"/>
    </source>
</evidence>
<dbReference type="Pfam" id="PF02983">
    <property type="entry name" value="Pro_Al_protease"/>
    <property type="match status" value="1"/>
</dbReference>
<dbReference type="AlphaFoldDB" id="A0A895YBR8"/>
<keyword evidence="4" id="KW-0378">Hydrolase</keyword>
<dbReference type="RefSeq" id="WP_239677398.1">
    <property type="nucleotide sequence ID" value="NZ_CP070499.1"/>
</dbReference>
<feature type="disulfide bond" evidence="9">
    <location>
        <begin position="232"/>
        <end position="249"/>
    </location>
</feature>
<dbReference type="KEGG" id="nhy:JQS43_02290"/>
<evidence type="ECO:0000256" key="2">
    <source>
        <dbReference type="ARBA" id="ARBA00022670"/>
    </source>
</evidence>
<dbReference type="InterPro" id="IPR043504">
    <property type="entry name" value="Peptidase_S1_PA_chymotrypsin"/>
</dbReference>
<dbReference type="GO" id="GO:0006508">
    <property type="term" value="P:proteolysis"/>
    <property type="evidence" value="ECO:0007669"/>
    <property type="project" value="UniProtKB-KW"/>
</dbReference>
<feature type="chain" id="PRO_5039724347" evidence="10">
    <location>
        <begin position="26"/>
        <end position="410"/>
    </location>
</feature>
<evidence type="ECO:0000256" key="6">
    <source>
        <dbReference type="ARBA" id="ARBA00023145"/>
    </source>
</evidence>
<feature type="disulfide bond" evidence="9">
    <location>
        <begin position="314"/>
        <end position="324"/>
    </location>
</feature>
<protein>
    <submittedName>
        <fullName evidence="12">S1 family peptidase</fullName>
    </submittedName>
</protein>